<protein>
    <submittedName>
        <fullName evidence="7">Aromatic acid exporter family protein</fullName>
    </submittedName>
</protein>
<name>A0ABN3HJX6_9ACTN</name>
<evidence type="ECO:0000256" key="5">
    <source>
        <dbReference type="SAM" id="Phobius"/>
    </source>
</evidence>
<evidence type="ECO:0000313" key="7">
    <source>
        <dbReference type="EMBL" id="GAA2382252.1"/>
    </source>
</evidence>
<feature type="transmembrane region" description="Helical" evidence="5">
    <location>
        <begin position="36"/>
        <end position="57"/>
    </location>
</feature>
<dbReference type="RefSeq" id="WP_411815640.1">
    <property type="nucleotide sequence ID" value="NZ_BAAARB010000011.1"/>
</dbReference>
<evidence type="ECO:0000313" key="8">
    <source>
        <dbReference type="Proteomes" id="UP001501170"/>
    </source>
</evidence>
<comment type="subcellular location">
    <subcellularLocation>
        <location evidence="1">Membrane</location>
        <topology evidence="1">Multi-pass membrane protein</topology>
    </subcellularLocation>
</comment>
<gene>
    <name evidence="7" type="ORF">GCM10009855_23040</name>
</gene>
<keyword evidence="8" id="KW-1185">Reference proteome</keyword>
<dbReference type="InterPro" id="IPR049453">
    <property type="entry name" value="Memb_transporter_dom"/>
</dbReference>
<feature type="transmembrane region" description="Helical" evidence="5">
    <location>
        <begin position="89"/>
        <end position="106"/>
    </location>
</feature>
<keyword evidence="3 5" id="KW-1133">Transmembrane helix</keyword>
<dbReference type="Proteomes" id="UP001501170">
    <property type="component" value="Unassembled WGS sequence"/>
</dbReference>
<reference evidence="7 8" key="1">
    <citation type="journal article" date="2019" name="Int. J. Syst. Evol. Microbiol.">
        <title>The Global Catalogue of Microorganisms (GCM) 10K type strain sequencing project: providing services to taxonomists for standard genome sequencing and annotation.</title>
        <authorList>
            <consortium name="The Broad Institute Genomics Platform"/>
            <consortium name="The Broad Institute Genome Sequencing Center for Infectious Disease"/>
            <person name="Wu L."/>
            <person name="Ma J."/>
        </authorList>
    </citation>
    <scope>NUCLEOTIDE SEQUENCE [LARGE SCALE GENOMIC DNA]</scope>
    <source>
        <strain evidence="7 8">JCM 16227</strain>
    </source>
</reference>
<organism evidence="7 8">
    <name type="scientific">Gordonia cholesterolivorans</name>
    <dbReference type="NCBI Taxonomy" id="559625"/>
    <lineage>
        <taxon>Bacteria</taxon>
        <taxon>Bacillati</taxon>
        <taxon>Actinomycetota</taxon>
        <taxon>Actinomycetes</taxon>
        <taxon>Mycobacteriales</taxon>
        <taxon>Gordoniaceae</taxon>
        <taxon>Gordonia</taxon>
    </lineage>
</organism>
<feature type="transmembrane region" description="Helical" evidence="5">
    <location>
        <begin position="112"/>
        <end position="130"/>
    </location>
</feature>
<comment type="caution">
    <text evidence="7">The sequence shown here is derived from an EMBL/GenBank/DDBJ whole genome shotgun (WGS) entry which is preliminary data.</text>
</comment>
<keyword evidence="2 5" id="KW-0812">Transmembrane</keyword>
<feature type="transmembrane region" description="Helical" evidence="5">
    <location>
        <begin position="165"/>
        <end position="181"/>
    </location>
</feature>
<evidence type="ECO:0000256" key="2">
    <source>
        <dbReference type="ARBA" id="ARBA00022692"/>
    </source>
</evidence>
<evidence type="ECO:0000256" key="1">
    <source>
        <dbReference type="ARBA" id="ARBA00004141"/>
    </source>
</evidence>
<feature type="transmembrane region" description="Helical" evidence="5">
    <location>
        <begin position="142"/>
        <end position="159"/>
    </location>
</feature>
<sequence>MHEAAEEPESKASFRDLGSQGVQRLPSVLRVRVRRLWLSLVPIAQCAIAAGLAWFVAFDLLHHARPFFAPIAAVVSLGLSLARRWRRSAELIVGVSIGILVGDLVVTQIGSGAWQITVVVAAAMALAVFVDGGPMLPTQAASSAVLIATLLPPGGAASYQRAVDALVGGCIGLLVGALVPVNPARRARRDAAGILNTLRDLSHDLAEALRARDEDAVYRVLAAARGTQPAVDGLRADILAGREVGTLSPLYWASRDRLRKIAATADPIDNAVRNFRVVTRRALGLTQRGVAVEEPMIDIIEDIGGLFETLRAMMLAEPGQPPDPADAAREVRSVVRRARTSLADHVEDLSEAALLVELRSLLVDLLMVAGLKRSSAIAQLHLNR</sequence>
<dbReference type="Pfam" id="PF13515">
    <property type="entry name" value="FUSC_2"/>
    <property type="match status" value="1"/>
</dbReference>
<feature type="domain" description="Integral membrane bound transporter" evidence="6">
    <location>
        <begin position="52"/>
        <end position="175"/>
    </location>
</feature>
<accession>A0ABN3HJX6</accession>
<evidence type="ECO:0000256" key="3">
    <source>
        <dbReference type="ARBA" id="ARBA00022989"/>
    </source>
</evidence>
<dbReference type="EMBL" id="BAAARB010000011">
    <property type="protein sequence ID" value="GAA2382252.1"/>
    <property type="molecule type" value="Genomic_DNA"/>
</dbReference>
<evidence type="ECO:0000256" key="4">
    <source>
        <dbReference type="ARBA" id="ARBA00023136"/>
    </source>
</evidence>
<keyword evidence="4 5" id="KW-0472">Membrane</keyword>
<proteinExistence type="predicted"/>
<evidence type="ECO:0000259" key="6">
    <source>
        <dbReference type="Pfam" id="PF13515"/>
    </source>
</evidence>
<feature type="transmembrane region" description="Helical" evidence="5">
    <location>
        <begin position="63"/>
        <end position="82"/>
    </location>
</feature>